<dbReference type="AlphaFoldDB" id="A0A5C5SDL0"/>
<keyword evidence="1" id="KW-1133">Transmembrane helix</keyword>
<name>A0A5C5SDL0_9STRE</name>
<feature type="transmembrane region" description="Helical" evidence="1">
    <location>
        <begin position="12"/>
        <end position="28"/>
    </location>
</feature>
<evidence type="ECO:0000256" key="1">
    <source>
        <dbReference type="SAM" id="Phobius"/>
    </source>
</evidence>
<accession>A0A5C5SDL0</accession>
<proteinExistence type="predicted"/>
<keyword evidence="1" id="KW-0812">Transmembrane</keyword>
<protein>
    <submittedName>
        <fullName evidence="2">Uncharacterized protein</fullName>
    </submittedName>
</protein>
<dbReference type="RefSeq" id="WP_146566500.1">
    <property type="nucleotide sequence ID" value="NZ_VOHL01000001.1"/>
</dbReference>
<dbReference type="Proteomes" id="UP000317430">
    <property type="component" value="Unassembled WGS sequence"/>
</dbReference>
<dbReference type="EMBL" id="VOHL01000001">
    <property type="protein sequence ID" value="TWS99187.1"/>
    <property type="molecule type" value="Genomic_DNA"/>
</dbReference>
<reference evidence="2 3" key="1">
    <citation type="submission" date="2019-08" db="EMBL/GenBank/DDBJ databases">
        <authorList>
            <person name="Lei W."/>
        </authorList>
    </citation>
    <scope>NUCLEOTIDE SEQUENCE [LARGE SCALE GENOMIC DNA]</scope>
    <source>
        <strain evidence="2 3">CCUG 66496</strain>
    </source>
</reference>
<evidence type="ECO:0000313" key="2">
    <source>
        <dbReference type="EMBL" id="TWS99187.1"/>
    </source>
</evidence>
<keyword evidence="3" id="KW-1185">Reference proteome</keyword>
<comment type="caution">
    <text evidence="2">The sequence shown here is derived from an EMBL/GenBank/DDBJ whole genome shotgun (WGS) entry which is preliminary data.</text>
</comment>
<organism evidence="2 3">
    <name type="scientific">Streptococcus cuniculipharyngis</name>
    <dbReference type="NCBI Taxonomy" id="1562651"/>
    <lineage>
        <taxon>Bacteria</taxon>
        <taxon>Bacillati</taxon>
        <taxon>Bacillota</taxon>
        <taxon>Bacilli</taxon>
        <taxon>Lactobacillales</taxon>
        <taxon>Streptococcaceae</taxon>
        <taxon>Streptococcus</taxon>
    </lineage>
</organism>
<gene>
    <name evidence="2" type="ORF">FRX57_03040</name>
</gene>
<sequence length="66" mass="8016">MKKILLKFSLQVILFDLLYFLMIIVKKYNSIENLWISMAGFVVFHSIFLLNLFNQVHDRFPEQYDE</sequence>
<keyword evidence="1" id="KW-0472">Membrane</keyword>
<feature type="transmembrane region" description="Helical" evidence="1">
    <location>
        <begin position="34"/>
        <end position="53"/>
    </location>
</feature>
<evidence type="ECO:0000313" key="3">
    <source>
        <dbReference type="Proteomes" id="UP000317430"/>
    </source>
</evidence>